<comment type="caution">
    <text evidence="1">The sequence shown here is derived from an EMBL/GenBank/DDBJ whole genome shotgun (WGS) entry which is preliminary data.</text>
</comment>
<protein>
    <submittedName>
        <fullName evidence="1">Uncharacterized protein</fullName>
    </submittedName>
</protein>
<organism evidence="1 2">
    <name type="scientific">Candidatus Roizmanbacteria bacterium RIFCSPLOWO2_01_FULL_45_11</name>
    <dbReference type="NCBI Taxonomy" id="1802070"/>
    <lineage>
        <taxon>Bacteria</taxon>
        <taxon>Candidatus Roizmaniibacteriota</taxon>
    </lineage>
</organism>
<proteinExistence type="predicted"/>
<reference evidence="1 2" key="1">
    <citation type="journal article" date="2016" name="Nat. Commun.">
        <title>Thousands of microbial genomes shed light on interconnected biogeochemical processes in an aquifer system.</title>
        <authorList>
            <person name="Anantharaman K."/>
            <person name="Brown C.T."/>
            <person name="Hug L.A."/>
            <person name="Sharon I."/>
            <person name="Castelle C.J."/>
            <person name="Probst A.J."/>
            <person name="Thomas B.C."/>
            <person name="Singh A."/>
            <person name="Wilkins M.J."/>
            <person name="Karaoz U."/>
            <person name="Brodie E.L."/>
            <person name="Williams K.H."/>
            <person name="Hubbard S.S."/>
            <person name="Banfield J.F."/>
        </authorList>
    </citation>
    <scope>NUCLEOTIDE SEQUENCE [LARGE SCALE GENOMIC DNA]</scope>
</reference>
<evidence type="ECO:0000313" key="1">
    <source>
        <dbReference type="EMBL" id="OGK53247.1"/>
    </source>
</evidence>
<dbReference type="AlphaFoldDB" id="A0A1F7JCA4"/>
<gene>
    <name evidence="1" type="ORF">A3B56_02405</name>
</gene>
<sequence>MNYLVLTIASSVTRPPTNGYLVGRMDAKAHRKEGIFEVKSVHAEKHFTPDDEYNVEFKNALDTFACWHGTPDILFCGSYDDGSPSREMRRAFL</sequence>
<dbReference type="EMBL" id="MGAU01000064">
    <property type="protein sequence ID" value="OGK53247.1"/>
    <property type="molecule type" value="Genomic_DNA"/>
</dbReference>
<evidence type="ECO:0000313" key="2">
    <source>
        <dbReference type="Proteomes" id="UP000178486"/>
    </source>
</evidence>
<accession>A0A1F7JCA4</accession>
<name>A0A1F7JCA4_9BACT</name>
<dbReference type="Proteomes" id="UP000178486">
    <property type="component" value="Unassembled WGS sequence"/>
</dbReference>